<evidence type="ECO:0000313" key="2">
    <source>
        <dbReference type="Proteomes" id="UP000588586"/>
    </source>
</evidence>
<name>A0A849HCD4_9MICO</name>
<evidence type="ECO:0000313" key="1">
    <source>
        <dbReference type="EMBL" id="NNM45595.1"/>
    </source>
</evidence>
<organism evidence="1 2">
    <name type="scientific">Knoellia koreensis</name>
    <dbReference type="NCBI Taxonomy" id="2730921"/>
    <lineage>
        <taxon>Bacteria</taxon>
        <taxon>Bacillati</taxon>
        <taxon>Actinomycetota</taxon>
        <taxon>Actinomycetes</taxon>
        <taxon>Micrococcales</taxon>
        <taxon>Intrasporangiaceae</taxon>
        <taxon>Knoellia</taxon>
    </lineage>
</organism>
<keyword evidence="2" id="KW-1185">Reference proteome</keyword>
<dbReference type="RefSeq" id="WP_171242595.1">
    <property type="nucleotide sequence ID" value="NZ_JABEPQ010000001.1"/>
</dbReference>
<protein>
    <submittedName>
        <fullName evidence="1">Uncharacterized protein</fullName>
    </submittedName>
</protein>
<comment type="caution">
    <text evidence="1">The sequence shown here is derived from an EMBL/GenBank/DDBJ whole genome shotgun (WGS) entry which is preliminary data.</text>
</comment>
<sequence length="324" mass="33934">MTDPQLSETTGLQEVPGADQLPAAVLEEARRELPGDVTAYHDALLAAADAHDPIRMDHLVHGWSMARDVLEADTDEEHRAWAVLDRRLGQVLFGEGLPAAADVLVDAIAHAAASGSTVEELRCRLAFVPVEVAVGDATALDSGAGYVEQLLALEEYGHAAGGLMGLAHVVPDGEAASMLLRASHLYERAGDGGWAAEAAVIAARAMTTTGDARLGDTLTRAHALVEAHPTVELRISLAEIQALLAWQGGDPASAAAILRAAIDAAARTGRPVPPGLQVMLCDLLVETGDLDQLREPASALVEVGKLLDDDELTSMGERYLALVP</sequence>
<accession>A0A849HCD4</accession>
<reference evidence="1 2" key="1">
    <citation type="submission" date="2020-04" db="EMBL/GenBank/DDBJ databases">
        <title>Knoellia sp. isolate from air conditioner.</title>
        <authorList>
            <person name="Chea S."/>
            <person name="Kim D.-U."/>
        </authorList>
    </citation>
    <scope>NUCLEOTIDE SEQUENCE [LARGE SCALE GENOMIC DNA]</scope>
    <source>
        <strain evidence="1 2">DB2414S</strain>
    </source>
</reference>
<dbReference type="AlphaFoldDB" id="A0A849HCD4"/>
<dbReference type="Proteomes" id="UP000588586">
    <property type="component" value="Unassembled WGS sequence"/>
</dbReference>
<dbReference type="EMBL" id="JABEPQ010000001">
    <property type="protein sequence ID" value="NNM45595.1"/>
    <property type="molecule type" value="Genomic_DNA"/>
</dbReference>
<gene>
    <name evidence="1" type="ORF">HJG52_06190</name>
</gene>
<proteinExistence type="predicted"/>